<keyword evidence="1" id="KW-0472">Membrane</keyword>
<feature type="transmembrane region" description="Helical" evidence="1">
    <location>
        <begin position="39"/>
        <end position="61"/>
    </location>
</feature>
<evidence type="ECO:0000313" key="4">
    <source>
        <dbReference type="Proteomes" id="UP001500571"/>
    </source>
</evidence>
<feature type="transmembrane region" description="Helical" evidence="1">
    <location>
        <begin position="374"/>
        <end position="396"/>
    </location>
</feature>
<dbReference type="InterPro" id="IPR005182">
    <property type="entry name" value="YdbS-like_PH"/>
</dbReference>
<proteinExistence type="predicted"/>
<feature type="transmembrane region" description="Helical" evidence="1">
    <location>
        <begin position="351"/>
        <end position="368"/>
    </location>
</feature>
<protein>
    <submittedName>
        <fullName evidence="3">PH domain-containing protein</fullName>
    </submittedName>
</protein>
<evidence type="ECO:0000313" key="3">
    <source>
        <dbReference type="EMBL" id="GAA1971281.1"/>
    </source>
</evidence>
<dbReference type="Pfam" id="PF03703">
    <property type="entry name" value="bPH_2"/>
    <property type="match status" value="2"/>
</dbReference>
<evidence type="ECO:0000259" key="2">
    <source>
        <dbReference type="Pfam" id="PF03703"/>
    </source>
</evidence>
<dbReference type="Proteomes" id="UP001500571">
    <property type="component" value="Unassembled WGS sequence"/>
</dbReference>
<keyword evidence="1" id="KW-0812">Transmembrane</keyword>
<dbReference type="PANTHER" id="PTHR34473">
    <property type="entry name" value="UPF0699 TRANSMEMBRANE PROTEIN YDBS"/>
    <property type="match status" value="1"/>
</dbReference>
<feature type="domain" description="YdbS-like PH" evidence="2">
    <location>
        <begin position="396"/>
        <end position="471"/>
    </location>
</feature>
<dbReference type="PANTHER" id="PTHR34473:SF2">
    <property type="entry name" value="UPF0699 TRANSMEMBRANE PROTEIN YDBT"/>
    <property type="match status" value="1"/>
</dbReference>
<organism evidence="3 4">
    <name type="scientific">Nocardioides panacihumi</name>
    <dbReference type="NCBI Taxonomy" id="400774"/>
    <lineage>
        <taxon>Bacteria</taxon>
        <taxon>Bacillati</taxon>
        <taxon>Actinomycetota</taxon>
        <taxon>Actinomycetes</taxon>
        <taxon>Propionibacteriales</taxon>
        <taxon>Nocardioidaceae</taxon>
        <taxon>Nocardioides</taxon>
    </lineage>
</organism>
<comment type="caution">
    <text evidence="3">The sequence shown here is derived from an EMBL/GenBank/DDBJ whole genome shotgun (WGS) entry which is preliminary data.</text>
</comment>
<feature type="transmembrane region" description="Helical" evidence="1">
    <location>
        <begin position="12"/>
        <end position="33"/>
    </location>
</feature>
<keyword evidence="4" id="KW-1185">Reference proteome</keyword>
<sequence length="484" mass="51766">MTDEWQRLDPRTLATQPVATAAKALIPALAWLVGAGSAVGFNIIVPITVAGVLLIGALPWLTTSFRVTATHLEIRRGLLNRTTVTARLDRVRSVDLESDVVHRFLGVTKVAVGTGVDEGRLELDSLGAEDAERLRVALLHGSRATDEPTAGTPPEEVVRLDWSWVRFAPLNVGNLAIAVAAFGALVSQFDNLIDERRVERVWHWLGRSDLPLLVAGALVAAIVLWVPLACLGYAVRWFGLSVTREQGKEGPTLRRVHGALTHRATTVEEAKVRGAVVRRRALVGLAGGAELHVLTTGLDDNETHLLPSAPLDVVLDVATDVLGERAPVAAAVTAHGPSARRRFLIRNLRDAALAAAGAALVVGAGDSWGLALPWWLPVVVLVVAVPVAVATAQLHYKRLGHTLTDRYLVSCTGTFTAARTVLETDGIVGWRVHQSWWDRRRGLAQLVATTAAGHEQVLVPDVPVGEAVAVATAATPRMLAEFLA</sequence>
<dbReference type="PIRSF" id="PIRSF026631">
    <property type="entry name" value="UCP026631"/>
    <property type="match status" value="1"/>
</dbReference>
<dbReference type="EMBL" id="BAAAPB010000004">
    <property type="protein sequence ID" value="GAA1971281.1"/>
    <property type="molecule type" value="Genomic_DNA"/>
</dbReference>
<keyword evidence="1" id="KW-1133">Transmembrane helix</keyword>
<feature type="domain" description="YdbS-like PH" evidence="2">
    <location>
        <begin position="60"/>
        <end position="135"/>
    </location>
</feature>
<evidence type="ECO:0000256" key="1">
    <source>
        <dbReference type="SAM" id="Phobius"/>
    </source>
</evidence>
<gene>
    <name evidence="3" type="ORF">GCM10009798_35160</name>
</gene>
<feature type="transmembrane region" description="Helical" evidence="1">
    <location>
        <begin position="172"/>
        <end position="190"/>
    </location>
</feature>
<dbReference type="RefSeq" id="WP_344047069.1">
    <property type="nucleotide sequence ID" value="NZ_BAAAPB010000004.1"/>
</dbReference>
<dbReference type="InterPro" id="IPR014529">
    <property type="entry name" value="UCP026631"/>
</dbReference>
<feature type="transmembrane region" description="Helical" evidence="1">
    <location>
        <begin position="210"/>
        <end position="235"/>
    </location>
</feature>
<name>A0ABN2RLQ0_9ACTN</name>
<reference evidence="3 4" key="1">
    <citation type="journal article" date="2019" name="Int. J. Syst. Evol. Microbiol.">
        <title>The Global Catalogue of Microorganisms (GCM) 10K type strain sequencing project: providing services to taxonomists for standard genome sequencing and annotation.</title>
        <authorList>
            <consortium name="The Broad Institute Genomics Platform"/>
            <consortium name="The Broad Institute Genome Sequencing Center for Infectious Disease"/>
            <person name="Wu L."/>
            <person name="Ma J."/>
        </authorList>
    </citation>
    <scope>NUCLEOTIDE SEQUENCE [LARGE SCALE GENOMIC DNA]</scope>
    <source>
        <strain evidence="3 4">JCM 15309</strain>
    </source>
</reference>
<accession>A0ABN2RLQ0</accession>